<feature type="transmembrane region" description="Helical" evidence="6">
    <location>
        <begin position="12"/>
        <end position="37"/>
    </location>
</feature>
<dbReference type="PANTHER" id="PTHR30250:SF26">
    <property type="entry name" value="PSMA PROTEIN"/>
    <property type="match status" value="1"/>
</dbReference>
<name>A0A4P6M5N0_9FIRM</name>
<feature type="transmembrane region" description="Helical" evidence="6">
    <location>
        <begin position="306"/>
        <end position="328"/>
    </location>
</feature>
<gene>
    <name evidence="7" type="ORF">PMF13cell1_05122</name>
</gene>
<keyword evidence="5 6" id="KW-0472">Membrane</keyword>
<feature type="transmembrane region" description="Helical" evidence="6">
    <location>
        <begin position="268"/>
        <end position="286"/>
    </location>
</feature>
<sequence length="510" mass="57816">MKIQRTKNATRNIFFGIMYRMVATLCPFAMRTILLYVLGVEYLGLNSLFTSLLSFLSLAELGVGNAMVYAMYKPIAEDDTESICALLNLYKQLYRIIGTIILSAGLLLFPFVGYLVKGSHPSDVNLYILYLIYLFNTVISYYLFGYKQSILMAFQRNDIISKRAMIARMIMYLSQTALLFALKNYYWYILMLPLFTIATNFANSIIVDRIYPQYSCRGSVSKETKNNIKRNVLALIGGKLSDIVLNSSDNLVLSMFIGLSMVAMYDNYYYVFNAVTGFMLVIYNSLTAGLGNSIETETMEKNYRDFQILSFINAWVITWCSACIMCLMQPFMKIWVGESLMFPNAVVVLFAVYFYIYQSEKIVLTYKDAAGLWWKDRFRPYVVMSVNLVFNIASVKIIGVYGVILSTIFSLLISVPWSGLVLHKYLFGVKIKEYAAVSLKYLGTAVTACAATYAACSFVKGGNYIQLILRGILCCIIPNVIFLLFNYRNSAMGATVMKVRRILGSAGLYR</sequence>
<keyword evidence="3 6" id="KW-0812">Transmembrane</keyword>
<reference evidence="7 8" key="1">
    <citation type="submission" date="2019-01" db="EMBL/GenBank/DDBJ databases">
        <title>PMF-metabolizing Aryl O-demethylase.</title>
        <authorList>
            <person name="Kim M."/>
        </authorList>
    </citation>
    <scope>NUCLEOTIDE SEQUENCE [LARGE SCALE GENOMIC DNA]</scope>
    <source>
        <strain evidence="7 8">PMF1</strain>
    </source>
</reference>
<feature type="transmembrane region" description="Helical" evidence="6">
    <location>
        <begin position="127"/>
        <end position="144"/>
    </location>
</feature>
<evidence type="ECO:0000313" key="8">
    <source>
        <dbReference type="Proteomes" id="UP000289794"/>
    </source>
</evidence>
<keyword evidence="4 6" id="KW-1133">Transmembrane helix</keyword>
<feature type="transmembrane region" description="Helical" evidence="6">
    <location>
        <begin position="188"/>
        <end position="207"/>
    </location>
</feature>
<evidence type="ECO:0000256" key="3">
    <source>
        <dbReference type="ARBA" id="ARBA00022692"/>
    </source>
</evidence>
<proteinExistence type="predicted"/>
<dbReference type="Proteomes" id="UP000289794">
    <property type="component" value="Chromosome"/>
</dbReference>
<keyword evidence="2" id="KW-1003">Cell membrane</keyword>
<dbReference type="KEGG" id="bpro:PMF13cell1_05122"/>
<evidence type="ECO:0000256" key="6">
    <source>
        <dbReference type="SAM" id="Phobius"/>
    </source>
</evidence>
<organism evidence="7 8">
    <name type="scientific">Blautia producta</name>
    <dbReference type="NCBI Taxonomy" id="33035"/>
    <lineage>
        <taxon>Bacteria</taxon>
        <taxon>Bacillati</taxon>
        <taxon>Bacillota</taxon>
        <taxon>Clostridia</taxon>
        <taxon>Lachnospirales</taxon>
        <taxon>Lachnospiraceae</taxon>
        <taxon>Blautia</taxon>
    </lineage>
</organism>
<evidence type="ECO:0000256" key="4">
    <source>
        <dbReference type="ARBA" id="ARBA00022989"/>
    </source>
</evidence>
<feature type="transmembrane region" description="Helical" evidence="6">
    <location>
        <begin position="93"/>
        <end position="115"/>
    </location>
</feature>
<feature type="transmembrane region" description="Helical" evidence="6">
    <location>
        <begin position="467"/>
        <end position="487"/>
    </location>
</feature>
<evidence type="ECO:0000313" key="7">
    <source>
        <dbReference type="EMBL" id="QBE99545.1"/>
    </source>
</evidence>
<feature type="transmembrane region" description="Helical" evidence="6">
    <location>
        <begin position="340"/>
        <end position="357"/>
    </location>
</feature>
<accession>A0A4P6M5N0</accession>
<dbReference type="InterPro" id="IPR050833">
    <property type="entry name" value="Poly_Biosynth_Transport"/>
</dbReference>
<evidence type="ECO:0008006" key="9">
    <source>
        <dbReference type="Google" id="ProtNLM"/>
    </source>
</evidence>
<feature type="transmembrane region" description="Helical" evidence="6">
    <location>
        <begin position="398"/>
        <end position="422"/>
    </location>
</feature>
<dbReference type="AlphaFoldDB" id="A0A4P6M5N0"/>
<dbReference type="PANTHER" id="PTHR30250">
    <property type="entry name" value="PST FAMILY PREDICTED COLANIC ACID TRANSPORTER"/>
    <property type="match status" value="1"/>
</dbReference>
<evidence type="ECO:0000256" key="1">
    <source>
        <dbReference type="ARBA" id="ARBA00004651"/>
    </source>
</evidence>
<dbReference type="GO" id="GO:0005886">
    <property type="term" value="C:plasma membrane"/>
    <property type="evidence" value="ECO:0007669"/>
    <property type="project" value="UniProtKB-SubCell"/>
</dbReference>
<comment type="subcellular location">
    <subcellularLocation>
        <location evidence="1">Cell membrane</location>
        <topology evidence="1">Multi-pass membrane protein</topology>
    </subcellularLocation>
</comment>
<feature type="transmembrane region" description="Helical" evidence="6">
    <location>
        <begin position="165"/>
        <end position="182"/>
    </location>
</feature>
<evidence type="ECO:0000256" key="2">
    <source>
        <dbReference type="ARBA" id="ARBA00022475"/>
    </source>
</evidence>
<feature type="transmembrane region" description="Helical" evidence="6">
    <location>
        <begin position="49"/>
        <end position="72"/>
    </location>
</feature>
<protein>
    <recommendedName>
        <fullName evidence="9">Polysaccharide biosynthesis protein</fullName>
    </recommendedName>
</protein>
<evidence type="ECO:0000256" key="5">
    <source>
        <dbReference type="ARBA" id="ARBA00023136"/>
    </source>
</evidence>
<dbReference type="EMBL" id="CP035945">
    <property type="protein sequence ID" value="QBE99545.1"/>
    <property type="molecule type" value="Genomic_DNA"/>
</dbReference>
<dbReference type="RefSeq" id="WP_130182567.1">
    <property type="nucleotide sequence ID" value="NZ_CP035945.1"/>
</dbReference>
<feature type="transmembrane region" description="Helical" evidence="6">
    <location>
        <begin position="434"/>
        <end position="455"/>
    </location>
</feature>